<evidence type="ECO:0000313" key="3">
    <source>
        <dbReference type="Proteomes" id="UP000282028"/>
    </source>
</evidence>
<dbReference type="PANTHER" id="PTHR46623">
    <property type="entry name" value="CARBOXYMETHYLENEBUTENOLIDASE-RELATED"/>
    <property type="match status" value="1"/>
</dbReference>
<dbReference type="InterPro" id="IPR051049">
    <property type="entry name" value="Dienelactone_hydrolase-like"/>
</dbReference>
<dbReference type="EMBL" id="RHHR01000036">
    <property type="protein sequence ID" value="RNB69899.1"/>
    <property type="molecule type" value="Genomic_DNA"/>
</dbReference>
<dbReference type="RefSeq" id="WP_122910370.1">
    <property type="nucleotide sequence ID" value="NZ_CBCSBE010000013.1"/>
</dbReference>
<dbReference type="Gene3D" id="3.40.50.1820">
    <property type="entry name" value="alpha/beta hydrolase"/>
    <property type="match status" value="1"/>
</dbReference>
<reference evidence="2 3" key="1">
    <citation type="submission" date="2018-10" db="EMBL/GenBank/DDBJ databases">
        <title>Phylogenomics of Brevibacillus.</title>
        <authorList>
            <person name="Dunlap C."/>
        </authorList>
    </citation>
    <scope>NUCLEOTIDE SEQUENCE [LARGE SCALE GENOMIC DNA]</scope>
    <source>
        <strain evidence="2 3">JCM 12215</strain>
    </source>
</reference>
<keyword evidence="2" id="KW-0378">Hydrolase</keyword>
<sequence length="273" mass="30719">MSMHTEWISFEQNGTKHRLYAARPERAKAPLPVVLVIQELWGTDDHILDLTERFARAGYLAVAPDLYAVGGQRPESLTEERIEQIKRFLDTLAPPAWHDPVAREAALEKQPEELREILRVTFTDLFAYLGKLPELLERIQAATAFLADHEWSRGQKIASIGFCMGGALSIMLAASEPKLAGAVNFYGRMPVSKEQVAAIQCPIRGFFGELDPKITSLVPEFEQAMSEANKSFTYNVYEGAHHGFLNDTRGGYHVEASRDAWKETIYFIHKVLS</sequence>
<accession>A0A3M8C2J5</accession>
<dbReference type="SUPFAM" id="SSF53474">
    <property type="entry name" value="alpha/beta-Hydrolases"/>
    <property type="match status" value="1"/>
</dbReference>
<dbReference type="InterPro" id="IPR029058">
    <property type="entry name" value="AB_hydrolase_fold"/>
</dbReference>
<dbReference type="Pfam" id="PF01738">
    <property type="entry name" value="DLH"/>
    <property type="match status" value="1"/>
</dbReference>
<comment type="caution">
    <text evidence="2">The sequence shown here is derived from an EMBL/GenBank/DDBJ whole genome shotgun (WGS) entry which is preliminary data.</text>
</comment>
<feature type="domain" description="Dienelactone hydrolase" evidence="1">
    <location>
        <begin position="20"/>
        <end position="271"/>
    </location>
</feature>
<evidence type="ECO:0000259" key="1">
    <source>
        <dbReference type="Pfam" id="PF01738"/>
    </source>
</evidence>
<dbReference type="InterPro" id="IPR002925">
    <property type="entry name" value="Dienelactn_hydro"/>
</dbReference>
<evidence type="ECO:0000313" key="2">
    <source>
        <dbReference type="EMBL" id="RNB69899.1"/>
    </source>
</evidence>
<dbReference type="AlphaFoldDB" id="A0A3M8C2J5"/>
<dbReference type="PANTHER" id="PTHR46623:SF6">
    <property type="entry name" value="ALPHA_BETA-HYDROLASES SUPERFAMILY PROTEIN"/>
    <property type="match status" value="1"/>
</dbReference>
<keyword evidence="3" id="KW-1185">Reference proteome</keyword>
<gene>
    <name evidence="2" type="ORF">EDM52_18165</name>
</gene>
<dbReference type="OrthoDB" id="9771666at2"/>
<name>A0A3M8C2J5_9BACL</name>
<dbReference type="Proteomes" id="UP000282028">
    <property type="component" value="Unassembled WGS sequence"/>
</dbReference>
<proteinExistence type="predicted"/>
<protein>
    <submittedName>
        <fullName evidence="2">Dienelactone hydrolase family protein</fullName>
    </submittedName>
</protein>
<dbReference type="GO" id="GO:0016787">
    <property type="term" value="F:hydrolase activity"/>
    <property type="evidence" value="ECO:0007669"/>
    <property type="project" value="UniProtKB-KW"/>
</dbReference>
<organism evidence="2 3">
    <name type="scientific">Brevibacillus invocatus</name>
    <dbReference type="NCBI Taxonomy" id="173959"/>
    <lineage>
        <taxon>Bacteria</taxon>
        <taxon>Bacillati</taxon>
        <taxon>Bacillota</taxon>
        <taxon>Bacilli</taxon>
        <taxon>Bacillales</taxon>
        <taxon>Paenibacillaceae</taxon>
        <taxon>Brevibacillus</taxon>
    </lineage>
</organism>